<dbReference type="Gene3D" id="3.30.1370.110">
    <property type="match status" value="1"/>
</dbReference>
<accession>A0ABS5B4I3</accession>
<dbReference type="PIRSF" id="PIRSF005814">
    <property type="entry name" value="MutS_YshD"/>
    <property type="match status" value="1"/>
</dbReference>
<dbReference type="PANTHER" id="PTHR48466:SF2">
    <property type="entry name" value="OS10G0509000 PROTEIN"/>
    <property type="match status" value="1"/>
</dbReference>
<dbReference type="SMART" id="SM00463">
    <property type="entry name" value="SMR"/>
    <property type="match status" value="1"/>
</dbReference>
<gene>
    <name evidence="9" type="primary">mutS2</name>
    <name evidence="9" type="synonym">rqcU</name>
    <name evidence="12" type="ORF">C4K46_07200</name>
</gene>
<keyword evidence="1 9" id="KW-0540">Nuclease</keyword>
<dbReference type="SMART" id="SM00534">
    <property type="entry name" value="MUTSac"/>
    <property type="match status" value="1"/>
</dbReference>
<dbReference type="Proteomes" id="UP001519296">
    <property type="component" value="Unassembled WGS sequence"/>
</dbReference>
<keyword evidence="8 9" id="KW-0238">DNA-binding</keyword>
<dbReference type="Gene3D" id="3.40.50.300">
    <property type="entry name" value="P-loop containing nucleotide triphosphate hydrolases"/>
    <property type="match status" value="1"/>
</dbReference>
<dbReference type="EC" id="3.1.-.-" evidence="9"/>
<evidence type="ECO:0000256" key="1">
    <source>
        <dbReference type="ARBA" id="ARBA00022722"/>
    </source>
</evidence>
<dbReference type="SUPFAM" id="SSF160443">
    <property type="entry name" value="SMR domain-like"/>
    <property type="match status" value="1"/>
</dbReference>
<organism evidence="12 13">
    <name type="scientific">Streptococcus oricebi</name>
    <dbReference type="NCBI Taxonomy" id="1547447"/>
    <lineage>
        <taxon>Bacteria</taxon>
        <taxon>Bacillati</taxon>
        <taxon>Bacillota</taxon>
        <taxon>Bacilli</taxon>
        <taxon>Lactobacillales</taxon>
        <taxon>Streptococcaceae</taxon>
        <taxon>Streptococcus</taxon>
    </lineage>
</organism>
<dbReference type="InterPro" id="IPR036063">
    <property type="entry name" value="Smr_dom_sf"/>
</dbReference>
<dbReference type="EMBL" id="PRDG01000004">
    <property type="protein sequence ID" value="MBP2623725.1"/>
    <property type="molecule type" value="Genomic_DNA"/>
</dbReference>
<feature type="coiled-coil region" evidence="10">
    <location>
        <begin position="515"/>
        <end position="574"/>
    </location>
</feature>
<dbReference type="PROSITE" id="PS50828">
    <property type="entry name" value="SMR"/>
    <property type="match status" value="1"/>
</dbReference>
<evidence type="ECO:0000256" key="4">
    <source>
        <dbReference type="ARBA" id="ARBA00022759"/>
    </source>
</evidence>
<dbReference type="GO" id="GO:0004519">
    <property type="term" value="F:endonuclease activity"/>
    <property type="evidence" value="ECO:0007669"/>
    <property type="project" value="UniProtKB-KW"/>
</dbReference>
<comment type="subunit">
    <text evidence="9">Homodimer. Binds to stalled ribosomes, contacting rRNA.</text>
</comment>
<dbReference type="InterPro" id="IPR027417">
    <property type="entry name" value="P-loop_NTPase"/>
</dbReference>
<name>A0ABS5B4I3_9STRE</name>
<evidence type="ECO:0000256" key="6">
    <source>
        <dbReference type="ARBA" id="ARBA00022840"/>
    </source>
</evidence>
<evidence type="ECO:0000313" key="12">
    <source>
        <dbReference type="EMBL" id="MBP2623725.1"/>
    </source>
</evidence>
<dbReference type="Pfam" id="PF01713">
    <property type="entry name" value="Smr"/>
    <property type="match status" value="1"/>
</dbReference>
<dbReference type="HAMAP" id="MF_00092">
    <property type="entry name" value="MutS2"/>
    <property type="match status" value="1"/>
</dbReference>
<evidence type="ECO:0000313" key="13">
    <source>
        <dbReference type="Proteomes" id="UP001519296"/>
    </source>
</evidence>
<comment type="function">
    <text evidence="9">Acts as a ribosome collision sensor, splitting the ribosome into its 2 subunits. Detects stalled/collided 70S ribosomes which it binds and splits by an ATP-hydrolysis driven conformational change. Acts upstream of the ribosome quality control system (RQC), a ribosome-associated complex that mediates the extraction of incompletely synthesized nascent chains from stalled ribosomes and their subsequent degradation. Probably generates substrates for RQC.</text>
</comment>
<evidence type="ECO:0000256" key="8">
    <source>
        <dbReference type="ARBA" id="ARBA00023125"/>
    </source>
</evidence>
<dbReference type="InterPro" id="IPR007696">
    <property type="entry name" value="DNA_mismatch_repair_MutS_core"/>
</dbReference>
<dbReference type="Pfam" id="PF00488">
    <property type="entry name" value="MutS_V"/>
    <property type="match status" value="1"/>
</dbReference>
<reference evidence="12 13" key="1">
    <citation type="submission" date="2018-02" db="EMBL/GenBank/DDBJ databases">
        <title>Draft genome sequence of Streptococcus oricebi CCUG 70868T type strain.</title>
        <authorList>
            <person name="Mendez V."/>
            <person name="Salva-Serra F."/>
            <person name="Jaen-Luchoro D."/>
            <person name="Gonzales-Siles L."/>
            <person name="Karlsson R."/>
            <person name="Engstrom-Jakobsson H."/>
            <person name="Busquets A."/>
            <person name="Gomila M."/>
            <person name="Pineiro-Iglesias B."/>
            <person name="Bennasar-Figueras A."/>
            <person name="Seeger M."/>
            <person name="Moore E."/>
        </authorList>
    </citation>
    <scope>NUCLEOTIDE SEQUENCE [LARGE SCALE GENOMIC DNA]</scope>
    <source>
        <strain evidence="12 13">CCUG 70868</strain>
    </source>
</reference>
<evidence type="ECO:0000256" key="9">
    <source>
        <dbReference type="HAMAP-Rule" id="MF_00092"/>
    </source>
</evidence>
<dbReference type="SUPFAM" id="SSF52540">
    <property type="entry name" value="P-loop containing nucleoside triphosphate hydrolases"/>
    <property type="match status" value="1"/>
</dbReference>
<proteinExistence type="inferred from homology"/>
<dbReference type="NCBIfam" id="TIGR01069">
    <property type="entry name" value="mutS2"/>
    <property type="match status" value="1"/>
</dbReference>
<keyword evidence="7 9" id="KW-0694">RNA-binding</keyword>
<feature type="binding site" evidence="9">
    <location>
        <begin position="328"/>
        <end position="335"/>
    </location>
    <ligand>
        <name>ATP</name>
        <dbReference type="ChEBI" id="CHEBI:30616"/>
    </ligand>
</feature>
<protein>
    <recommendedName>
        <fullName evidence="9">Endonuclease MutS2</fullName>
        <ecNumber evidence="9">3.1.-.-</ecNumber>
    </recommendedName>
    <alternativeName>
        <fullName evidence="9">Ribosome-associated protein quality control-upstream factor</fullName>
        <shortName evidence="9">RQC-upstream factor</shortName>
        <shortName evidence="9">RqcU</shortName>
        <ecNumber evidence="9">3.6.4.-</ecNumber>
    </alternativeName>
</protein>
<dbReference type="EC" id="3.6.4.-" evidence="9"/>
<keyword evidence="13" id="KW-1185">Reference proteome</keyword>
<keyword evidence="5 9" id="KW-0378">Hydrolase</keyword>
<keyword evidence="6 9" id="KW-0067">ATP-binding</keyword>
<dbReference type="SUPFAM" id="SSF48334">
    <property type="entry name" value="DNA repair protein MutS, domain III"/>
    <property type="match status" value="1"/>
</dbReference>
<keyword evidence="3 9" id="KW-0547">Nucleotide-binding</keyword>
<dbReference type="SMART" id="SM00533">
    <property type="entry name" value="MUTSd"/>
    <property type="match status" value="1"/>
</dbReference>
<comment type="caution">
    <text evidence="12">The sequence shown here is derived from an EMBL/GenBank/DDBJ whole genome shotgun (WGS) entry which is preliminary data.</text>
</comment>
<dbReference type="InterPro" id="IPR046893">
    <property type="entry name" value="MSSS"/>
</dbReference>
<dbReference type="InterPro" id="IPR000432">
    <property type="entry name" value="DNA_mismatch_repair_MutS_C"/>
</dbReference>
<sequence>MNNKILATLEFDKVKALFSPYLQTEQGQLELAQLQPANQASRIEQAFLEVKDLQQILIEEPHFTLAAIKDIAGPVKRLELETDLNIEELLKIKQVLAVSHRLKDFYEELENVRLHSLDRLFENLVSFPQLQGSLEAISNRGLIEDFASEDLLKIRRKIREKESEARQILQDILKNQGHLLADQVLASRNGRQVLPVKNTYRNRFAGVVHDISASGNTVYIEPRALVAINELISNYKADESYECLRILQDLSNLLRPHAAILANNAWIIGHLDLVLAKISFMRAKGGQIPDLAQEGDIQLLQVRHPLIEQAVANDLHFDADLQALLITGPNTGGKTIMLKTLGLAQLMAQSGLPILAEAGSRVGLFREIFADIGDEQSIEQSLSTFSGHMTNIVSILERAGDQDLVLLDELGAGTDPQEGASLALAILEDLRLRQIKTMATTHYPELKAYGIETAGVQNASMEFDTASLRPTYRFMQGVPGRSNAFEIARRLGLTAWIVNQAQDLMTTDSDVNRIIEQLEEDSLESRKRLDNIRQVEQENLKFNRALKKLYNEFNREKENELGKARKEAQEIVDLALTESESILKELHDKASLKPHEIIEAKGQLKKLVPAGPDLSQNKVLKQAKKKRAPKIGDEIMVTSYGQRGSLTKQLKDGRWEAQVGLIKMTLAEDEFNLLKAEKEEAPKKKQVHVVKRTNTSGPRARLDLRGKRYEEAMRELDEFIDQALLNNLAQVDIIHGIGTGVIREGVTKYLRRNKQVKSFGYAPQNAGGSGCTIAVFK</sequence>
<dbReference type="InterPro" id="IPR045076">
    <property type="entry name" value="MutS"/>
</dbReference>
<dbReference type="RefSeq" id="WP_209628395.1">
    <property type="nucleotide sequence ID" value="NZ_PRDG01000004.1"/>
</dbReference>
<evidence type="ECO:0000259" key="11">
    <source>
        <dbReference type="PROSITE" id="PS50828"/>
    </source>
</evidence>
<evidence type="ECO:0000256" key="7">
    <source>
        <dbReference type="ARBA" id="ARBA00022884"/>
    </source>
</evidence>
<evidence type="ECO:0000256" key="5">
    <source>
        <dbReference type="ARBA" id="ARBA00022801"/>
    </source>
</evidence>
<comment type="similarity">
    <text evidence="9">Belongs to the DNA mismatch repair MutS family. MutS2 subfamily.</text>
</comment>
<evidence type="ECO:0000256" key="2">
    <source>
        <dbReference type="ARBA" id="ARBA00022730"/>
    </source>
</evidence>
<feature type="domain" description="Smr" evidence="11">
    <location>
        <begin position="702"/>
        <end position="777"/>
    </location>
</feature>
<keyword evidence="2 9" id="KW-0699">rRNA-binding</keyword>
<dbReference type="InterPro" id="IPR002625">
    <property type="entry name" value="Smr_dom"/>
</dbReference>
<dbReference type="Pfam" id="PF20297">
    <property type="entry name" value="MSSS"/>
    <property type="match status" value="1"/>
</dbReference>
<keyword evidence="10" id="KW-0175">Coiled coil</keyword>
<dbReference type="PANTHER" id="PTHR48466">
    <property type="entry name" value="OS10G0509000 PROTEIN-RELATED"/>
    <property type="match status" value="1"/>
</dbReference>
<evidence type="ECO:0000256" key="3">
    <source>
        <dbReference type="ARBA" id="ARBA00022741"/>
    </source>
</evidence>
<evidence type="ECO:0000256" key="10">
    <source>
        <dbReference type="SAM" id="Coils"/>
    </source>
</evidence>
<keyword evidence="4 9" id="KW-0255">Endonuclease</keyword>
<dbReference type="InterPro" id="IPR036187">
    <property type="entry name" value="DNA_mismatch_repair_MutS_sf"/>
</dbReference>
<dbReference type="InterPro" id="IPR005747">
    <property type="entry name" value="MutS2"/>
</dbReference>
<comment type="function">
    <text evidence="9">Endonuclease that is involved in the suppression of homologous recombination and thus may have a key role in the control of bacterial genetic diversity.</text>
</comment>